<organism evidence="5 6">
    <name type="scientific">Pelagomonas calceolata</name>
    <dbReference type="NCBI Taxonomy" id="35677"/>
    <lineage>
        <taxon>Eukaryota</taxon>
        <taxon>Sar</taxon>
        <taxon>Stramenopiles</taxon>
        <taxon>Ochrophyta</taxon>
        <taxon>Pelagophyceae</taxon>
        <taxon>Pelagomonadales</taxon>
        <taxon>Pelagomonadaceae</taxon>
        <taxon>Pelagomonas</taxon>
    </lineage>
</organism>
<keyword evidence="1" id="KW-0001">2Fe-2S</keyword>
<dbReference type="CDD" id="cd00207">
    <property type="entry name" value="fer2"/>
    <property type="match status" value="1"/>
</dbReference>
<dbReference type="InterPro" id="IPR036010">
    <property type="entry name" value="2Fe-2S_ferredoxin-like_sf"/>
</dbReference>
<evidence type="ECO:0000259" key="4">
    <source>
        <dbReference type="Pfam" id="PF00111"/>
    </source>
</evidence>
<sequence>MQRLLALSLACTACTALQAPRPARTTRLQLAAESEECIALGLETLNEVYAQWGVCVEESTAIKVGGLLFSPQDPRTYGTETVDGIILTRSPGLGIELLEVANNNEGVGIVVVDGTVAGSSAADSALQKGDVIAFVGQPGGPFESVEAKTWDDTVDALGRVEGDQVELVVKRLVKRPVVDVTVKHPNGEQPDQVLRLFAGENLRRAMLTRRVALNDPLARRFDDNDVGGDCGSGGACCTCAVAVLAGAEMLSPQKASERQIMKTLRQPRFRLACKTAVGEGLQNGETGKMTIRINPRQHKG</sequence>
<dbReference type="EMBL" id="CAKKNE010000001">
    <property type="protein sequence ID" value="CAH0365851.1"/>
    <property type="molecule type" value="Genomic_DNA"/>
</dbReference>
<evidence type="ECO:0000313" key="5">
    <source>
        <dbReference type="EMBL" id="CAH0365851.1"/>
    </source>
</evidence>
<keyword evidence="1" id="KW-0408">Iron</keyword>
<dbReference type="InterPro" id="IPR036034">
    <property type="entry name" value="PDZ_sf"/>
</dbReference>
<dbReference type="SUPFAM" id="SSF50156">
    <property type="entry name" value="PDZ domain-like"/>
    <property type="match status" value="1"/>
</dbReference>
<dbReference type="AlphaFoldDB" id="A0A8J2SE60"/>
<evidence type="ECO:0000256" key="2">
    <source>
        <dbReference type="ARBA" id="ARBA00023014"/>
    </source>
</evidence>
<dbReference type="SUPFAM" id="SSF54292">
    <property type="entry name" value="2Fe-2S ferredoxin-like"/>
    <property type="match status" value="1"/>
</dbReference>
<dbReference type="InterPro" id="IPR012675">
    <property type="entry name" value="Beta-grasp_dom_sf"/>
</dbReference>
<dbReference type="Proteomes" id="UP000789595">
    <property type="component" value="Unassembled WGS sequence"/>
</dbReference>
<evidence type="ECO:0000256" key="1">
    <source>
        <dbReference type="ARBA" id="ARBA00022714"/>
    </source>
</evidence>
<dbReference type="InterPro" id="IPR001041">
    <property type="entry name" value="2Fe-2S_ferredoxin-type"/>
</dbReference>
<keyword evidence="6" id="KW-1185">Reference proteome</keyword>
<dbReference type="Pfam" id="PF00111">
    <property type="entry name" value="Fer2"/>
    <property type="match status" value="1"/>
</dbReference>
<feature type="signal peptide" evidence="3">
    <location>
        <begin position="1"/>
        <end position="25"/>
    </location>
</feature>
<dbReference type="Gene3D" id="3.10.20.30">
    <property type="match status" value="1"/>
</dbReference>
<reference evidence="5" key="1">
    <citation type="submission" date="2021-11" db="EMBL/GenBank/DDBJ databases">
        <authorList>
            <consortium name="Genoscope - CEA"/>
            <person name="William W."/>
        </authorList>
    </citation>
    <scope>NUCLEOTIDE SEQUENCE</scope>
</reference>
<dbReference type="Gene3D" id="2.30.42.10">
    <property type="match status" value="1"/>
</dbReference>
<feature type="domain" description="2Fe-2S ferredoxin-type" evidence="4">
    <location>
        <begin position="225"/>
        <end position="277"/>
    </location>
</feature>
<evidence type="ECO:0000313" key="6">
    <source>
        <dbReference type="Proteomes" id="UP000789595"/>
    </source>
</evidence>
<feature type="chain" id="PRO_5035275269" description="2Fe-2S ferredoxin-type domain-containing protein" evidence="3">
    <location>
        <begin position="26"/>
        <end position="300"/>
    </location>
</feature>
<dbReference type="OrthoDB" id="5987010at2759"/>
<comment type="caution">
    <text evidence="5">The sequence shown here is derived from an EMBL/GenBank/DDBJ whole genome shotgun (WGS) entry which is preliminary data.</text>
</comment>
<gene>
    <name evidence="5" type="ORF">PECAL_1P23120</name>
</gene>
<keyword evidence="1" id="KW-0479">Metal-binding</keyword>
<keyword evidence="2" id="KW-0411">Iron-sulfur</keyword>
<name>A0A8J2SE60_9STRA</name>
<proteinExistence type="predicted"/>
<protein>
    <recommendedName>
        <fullName evidence="4">2Fe-2S ferredoxin-type domain-containing protein</fullName>
    </recommendedName>
</protein>
<keyword evidence="3" id="KW-0732">Signal</keyword>
<dbReference type="GO" id="GO:0051537">
    <property type="term" value="F:2 iron, 2 sulfur cluster binding"/>
    <property type="evidence" value="ECO:0007669"/>
    <property type="project" value="UniProtKB-KW"/>
</dbReference>
<evidence type="ECO:0000256" key="3">
    <source>
        <dbReference type="SAM" id="SignalP"/>
    </source>
</evidence>
<accession>A0A8J2SE60</accession>